<reference evidence="8 9" key="1">
    <citation type="submission" date="2016-10" db="EMBL/GenBank/DDBJ databases">
        <authorList>
            <person name="de Groot N.N."/>
        </authorList>
    </citation>
    <scope>NUCLEOTIDE SEQUENCE [LARGE SCALE GENOMIC DNA]</scope>
    <source>
        <strain evidence="8 9">DSM 15269</strain>
    </source>
</reference>
<name>A0A1H0ACI6_9BACT</name>
<feature type="binding site" evidence="6">
    <location>
        <position position="563"/>
    </location>
    <ligand>
        <name>[4Fe-4S] cluster</name>
        <dbReference type="ChEBI" id="CHEBI:49883"/>
        <label>1</label>
    </ligand>
</feature>
<dbReference type="CDD" id="cd07034">
    <property type="entry name" value="TPP_PYR_PFOR_IOR-alpha_like"/>
    <property type="match status" value="1"/>
</dbReference>
<feature type="binding site" evidence="6">
    <location>
        <position position="569"/>
    </location>
    <ligand>
        <name>[4Fe-4S] cluster</name>
        <dbReference type="ChEBI" id="CHEBI:49883"/>
        <label>1</label>
    </ligand>
</feature>
<dbReference type="EC" id="1.2.7.8" evidence="5"/>
<keyword evidence="5" id="KW-0249">Electron transport</keyword>
<keyword evidence="8" id="KW-0670">Pyruvate</keyword>
<dbReference type="InterPro" id="IPR017896">
    <property type="entry name" value="4Fe4S_Fe-S-bd"/>
</dbReference>
<keyword evidence="2 5" id="KW-0560">Oxidoreductase</keyword>
<keyword evidence="5 6" id="KW-0004">4Fe-4S</keyword>
<feature type="binding site" evidence="6">
    <location>
        <position position="595"/>
    </location>
    <ligand>
        <name>[4Fe-4S] cluster</name>
        <dbReference type="ChEBI" id="CHEBI:49883"/>
        <label>2</label>
    </ligand>
</feature>
<dbReference type="Gene3D" id="3.40.50.970">
    <property type="match status" value="2"/>
</dbReference>
<feature type="binding site" evidence="6">
    <location>
        <position position="598"/>
    </location>
    <ligand>
        <name>[4Fe-4S] cluster</name>
        <dbReference type="ChEBI" id="CHEBI:49883"/>
        <label>2</label>
    </ligand>
</feature>
<feature type="binding site" evidence="6">
    <location>
        <position position="602"/>
    </location>
    <ligand>
        <name>[4Fe-4S] cluster</name>
        <dbReference type="ChEBI" id="CHEBI:49883"/>
        <label>1</label>
    </ligand>
</feature>
<keyword evidence="4 5" id="KW-0411">Iron-sulfur</keyword>
<dbReference type="InterPro" id="IPR002880">
    <property type="entry name" value="Pyrv_Fd/Flavodoxin_OxRdtase_N"/>
</dbReference>
<evidence type="ECO:0000256" key="4">
    <source>
        <dbReference type="ARBA" id="ARBA00023014"/>
    </source>
</evidence>
<dbReference type="InterPro" id="IPR011766">
    <property type="entry name" value="TPP_enzyme_TPP-bd"/>
</dbReference>
<evidence type="ECO:0000256" key="1">
    <source>
        <dbReference type="ARBA" id="ARBA00022723"/>
    </source>
</evidence>
<comment type="cofactor">
    <cofactor evidence="5 6">
        <name>[4Fe-4S] cluster</name>
        <dbReference type="ChEBI" id="CHEBI:49883"/>
    </cofactor>
    <text evidence="5 6">Binds 2 [4Fe-4S] clusters. In this family the first cluster has a non-standard and varying [4Fe-4S] binding motif CX(2)CX(2)CX(4-5)CP.</text>
</comment>
<dbReference type="NCBIfam" id="TIGR03336">
    <property type="entry name" value="IOR_alpha"/>
    <property type="match status" value="1"/>
</dbReference>
<evidence type="ECO:0000256" key="2">
    <source>
        <dbReference type="ARBA" id="ARBA00023002"/>
    </source>
</evidence>
<evidence type="ECO:0000259" key="7">
    <source>
        <dbReference type="PROSITE" id="PS51379"/>
    </source>
</evidence>
<dbReference type="InterPro" id="IPR029061">
    <property type="entry name" value="THDP-binding"/>
</dbReference>
<accession>A0A1H0ACI6</accession>
<dbReference type="PANTHER" id="PTHR43710">
    <property type="entry name" value="2-HYDROXYACYL-COA LYASE"/>
    <property type="match status" value="1"/>
</dbReference>
<dbReference type="InterPro" id="IPR045025">
    <property type="entry name" value="HACL1-like"/>
</dbReference>
<dbReference type="GO" id="GO:0051539">
    <property type="term" value="F:4 iron, 4 sulfur cluster binding"/>
    <property type="evidence" value="ECO:0007669"/>
    <property type="project" value="UniProtKB-UniRule"/>
</dbReference>
<dbReference type="PROSITE" id="PS51379">
    <property type="entry name" value="4FE4S_FER_2"/>
    <property type="match status" value="1"/>
</dbReference>
<dbReference type="InterPro" id="IPR017900">
    <property type="entry name" value="4Fe4S_Fe_S_CS"/>
</dbReference>
<dbReference type="PROSITE" id="PS00198">
    <property type="entry name" value="4FE4S_FER_1"/>
    <property type="match status" value="1"/>
</dbReference>
<dbReference type="Pfam" id="PF02775">
    <property type="entry name" value="TPP_enzyme_C"/>
    <property type="match status" value="1"/>
</dbReference>
<evidence type="ECO:0000256" key="5">
    <source>
        <dbReference type="PIRNR" id="PIRNR006439"/>
    </source>
</evidence>
<keyword evidence="1 5" id="KW-0479">Metal-binding</keyword>
<keyword evidence="9" id="KW-1185">Reference proteome</keyword>
<dbReference type="STRING" id="206665.SAMN04488516_101361"/>
<dbReference type="AlphaFoldDB" id="A0A1H0ACI6"/>
<feature type="domain" description="4Fe-4S ferredoxin-type" evidence="7">
    <location>
        <begin position="583"/>
        <end position="608"/>
    </location>
</feature>
<dbReference type="OrthoDB" id="9804603at2"/>
<protein>
    <recommendedName>
        <fullName evidence="5">Indolepyruvate oxidoreductase subunit IorA</fullName>
        <shortName evidence="5">IOR</shortName>
        <ecNumber evidence="5">1.2.7.8</ecNumber>
    </recommendedName>
    <alternativeName>
        <fullName evidence="5">Indolepyruvate ferredoxin oxidoreductase subunit alpha</fullName>
    </alternativeName>
</protein>
<dbReference type="GO" id="GO:0046872">
    <property type="term" value="F:metal ion binding"/>
    <property type="evidence" value="ECO:0007669"/>
    <property type="project" value="UniProtKB-UniRule"/>
</dbReference>
<comment type="catalytic activity">
    <reaction evidence="5">
        <text>indole-3-pyruvate + 2 oxidized [2Fe-2S]-[ferredoxin] + CoA = (indol-3-yl)acetyl-CoA + 2 reduced [2Fe-2S]-[ferredoxin] + CO2 + H(+)</text>
        <dbReference type="Rhea" id="RHEA:12645"/>
        <dbReference type="Rhea" id="RHEA-COMP:10000"/>
        <dbReference type="Rhea" id="RHEA-COMP:10001"/>
        <dbReference type="ChEBI" id="CHEBI:15378"/>
        <dbReference type="ChEBI" id="CHEBI:16526"/>
        <dbReference type="ChEBI" id="CHEBI:17640"/>
        <dbReference type="ChEBI" id="CHEBI:33737"/>
        <dbReference type="ChEBI" id="CHEBI:33738"/>
        <dbReference type="ChEBI" id="CHEBI:57271"/>
        <dbReference type="ChEBI" id="CHEBI:57287"/>
        <dbReference type="EC" id="1.2.7.8"/>
    </reaction>
</comment>
<evidence type="ECO:0000313" key="9">
    <source>
        <dbReference type="Proteomes" id="UP000199602"/>
    </source>
</evidence>
<dbReference type="EMBL" id="FNIN01000001">
    <property type="protein sequence ID" value="SDN31195.1"/>
    <property type="molecule type" value="Genomic_DNA"/>
</dbReference>
<dbReference type="CDD" id="cd02008">
    <property type="entry name" value="TPP_IOR_alpha"/>
    <property type="match status" value="1"/>
</dbReference>
<organism evidence="8 9">
    <name type="scientific">Desulfonauticus submarinus</name>
    <dbReference type="NCBI Taxonomy" id="206665"/>
    <lineage>
        <taxon>Bacteria</taxon>
        <taxon>Pseudomonadati</taxon>
        <taxon>Thermodesulfobacteriota</taxon>
        <taxon>Desulfovibrionia</taxon>
        <taxon>Desulfovibrionales</taxon>
        <taxon>Desulfonauticaceae</taxon>
        <taxon>Desulfonauticus</taxon>
    </lineage>
</organism>
<feature type="binding site" evidence="6">
    <location>
        <position position="566"/>
    </location>
    <ligand>
        <name>[4Fe-4S] cluster</name>
        <dbReference type="ChEBI" id="CHEBI:49883"/>
        <label>1</label>
    </ligand>
</feature>
<comment type="function">
    <text evidence="5">Catalyzes the ferredoxin-dependent oxidative decarboxylation of arylpyruvates.</text>
</comment>
<dbReference type="Pfam" id="PF01855">
    <property type="entry name" value="POR_N"/>
    <property type="match status" value="1"/>
</dbReference>
<gene>
    <name evidence="8" type="ORF">SAMN04488516_101361</name>
</gene>
<dbReference type="RefSeq" id="WP_092062472.1">
    <property type="nucleotide sequence ID" value="NZ_FNIN01000001.1"/>
</dbReference>
<proteinExistence type="predicted"/>
<feature type="binding site" evidence="6">
    <location>
        <position position="575"/>
    </location>
    <ligand>
        <name>[4Fe-4S] cluster</name>
        <dbReference type="ChEBI" id="CHEBI:49883"/>
        <label>2</label>
    </ligand>
</feature>
<dbReference type="SUPFAM" id="SSF52518">
    <property type="entry name" value="Thiamin diphosphate-binding fold (THDP-binding)"/>
    <property type="match status" value="2"/>
</dbReference>
<dbReference type="Proteomes" id="UP000199602">
    <property type="component" value="Unassembled WGS sequence"/>
</dbReference>
<keyword evidence="5" id="KW-0813">Transport</keyword>
<dbReference type="GO" id="GO:0030976">
    <property type="term" value="F:thiamine pyrophosphate binding"/>
    <property type="evidence" value="ECO:0007669"/>
    <property type="project" value="InterPro"/>
</dbReference>
<evidence type="ECO:0000313" key="8">
    <source>
        <dbReference type="EMBL" id="SDN31195.1"/>
    </source>
</evidence>
<dbReference type="InterPro" id="IPR017721">
    <property type="entry name" value="IorA"/>
</dbReference>
<evidence type="ECO:0000256" key="6">
    <source>
        <dbReference type="PIRSR" id="PIRSR006439-50"/>
    </source>
</evidence>
<dbReference type="PANTHER" id="PTHR43710:SF7">
    <property type="entry name" value="INDOLEPYRUVATE OXIDOREDUCTASE SUBUNIT IORA"/>
    <property type="match status" value="1"/>
</dbReference>
<sequence length="608" mass="67028">MDILVKGKSGDQHLLLGNQAIVRGAIEAGVGFVSCYPGTPSSEVPDTFYRLKNEGSYYFEYSTNEKVAMEVAGGATLAGVPSMVTMKHVGVNVAADPLMTLAYIGTPGGMVILSADDPFCHSSQNEQDNRYYARLGGFPCFEPASAQECKDMTKEAFRLSKKYEQPFVLRTTTRVNHLRGKVVFEEVQPAITKAEFQKVSFRFVPIPVVARERHKVLLSKLEEIKEEVNKSSFNKIWGTGKLGIVVSGISRAYLHDVLKDFPQLNKIKVLELGFTYPISEKLILNFLDGVEKVLILEELEPILETEVRALVQKQKVSIEIMGKNIGLPRFGEYSTTLIAKALSKFMGESITEVKLCEEEKNLANRPPNLCAGCPHRSTYYAVRKVFGDDAYYSSDIGCYTLGILPPLKMADFLLCMGSSISAGSGMAKVVDKPVVAFIGDSTFFHSGLTGLVNAVYNRHNILLVILDNKTTAMTGHQPHPGVSAEKMSQDVTPIEIEPIVRAIGVSQVKKVRALNQKALIKALEELKNLDGVRVLISEEPCPLFARKVMGIKKDKKAYITENCDNCLKCVQELACPAFFIEEGKVKIDEALCSGCMVCLQICEHIKAK</sequence>
<evidence type="ECO:0000256" key="3">
    <source>
        <dbReference type="ARBA" id="ARBA00023004"/>
    </source>
</evidence>
<dbReference type="FunFam" id="3.40.50.970:FF:000039">
    <property type="entry name" value="Indolepyruvate oxidoreductase subunit IorA"/>
    <property type="match status" value="1"/>
</dbReference>
<feature type="binding site" evidence="6">
    <location>
        <position position="592"/>
    </location>
    <ligand>
        <name>[4Fe-4S] cluster</name>
        <dbReference type="ChEBI" id="CHEBI:49883"/>
        <label>2</label>
    </ligand>
</feature>
<dbReference type="GO" id="GO:0044281">
    <property type="term" value="P:small molecule metabolic process"/>
    <property type="evidence" value="ECO:0007669"/>
    <property type="project" value="UniProtKB-ARBA"/>
</dbReference>
<keyword evidence="3 5" id="KW-0408">Iron</keyword>
<dbReference type="Gene3D" id="3.30.70.20">
    <property type="match status" value="1"/>
</dbReference>
<dbReference type="PIRSF" id="PIRSF006439">
    <property type="entry name" value="Indolepyruvate_ferr_oxidored"/>
    <property type="match status" value="1"/>
</dbReference>
<dbReference type="GO" id="GO:0043805">
    <property type="term" value="F:indolepyruvate ferredoxin oxidoreductase activity"/>
    <property type="evidence" value="ECO:0007669"/>
    <property type="project" value="UniProtKB-UniRule"/>
</dbReference>
<dbReference type="SUPFAM" id="SSF54862">
    <property type="entry name" value="4Fe-4S ferredoxins"/>
    <property type="match status" value="1"/>
</dbReference>